<dbReference type="AlphaFoldDB" id="A0A1N7MHC1"/>
<dbReference type="EMBL" id="FTOD01000006">
    <property type="protein sequence ID" value="SIS85473.1"/>
    <property type="molecule type" value="Genomic_DNA"/>
</dbReference>
<dbReference type="Pfam" id="PF07293">
    <property type="entry name" value="DUF1450"/>
    <property type="match status" value="1"/>
</dbReference>
<dbReference type="RefSeq" id="WP_040387771.1">
    <property type="nucleotide sequence ID" value="NZ_CP048103.1"/>
</dbReference>
<name>A0A1N7MHC1_9BACL</name>
<organism evidence="1 2">
    <name type="scientific">Kroppenstedtia eburnea</name>
    <dbReference type="NCBI Taxonomy" id="714067"/>
    <lineage>
        <taxon>Bacteria</taxon>
        <taxon>Bacillati</taxon>
        <taxon>Bacillota</taxon>
        <taxon>Bacilli</taxon>
        <taxon>Bacillales</taxon>
        <taxon>Thermoactinomycetaceae</taxon>
        <taxon>Kroppenstedtia</taxon>
    </lineage>
</organism>
<keyword evidence="2" id="KW-1185">Reference proteome</keyword>
<sequence>METMVRLCVNNRPLGDQGIRGVRREFPGRVTVEPCVGYCGECCTDAFALYKRKLITADDPEELLILLREQIGEMRSGDIK</sequence>
<protein>
    <submittedName>
        <fullName evidence="1">Uncharacterized protein YuzB, UPF0349 family</fullName>
    </submittedName>
</protein>
<evidence type="ECO:0000313" key="2">
    <source>
        <dbReference type="Proteomes" id="UP000186795"/>
    </source>
</evidence>
<proteinExistence type="predicted"/>
<reference evidence="2" key="1">
    <citation type="submission" date="2017-01" db="EMBL/GenBank/DDBJ databases">
        <authorList>
            <person name="Varghese N."/>
            <person name="Submissions S."/>
        </authorList>
    </citation>
    <scope>NUCLEOTIDE SEQUENCE [LARGE SCALE GENOMIC DNA]</scope>
    <source>
        <strain evidence="2">DSM 45196</strain>
    </source>
</reference>
<dbReference type="OrthoDB" id="1684419at2"/>
<gene>
    <name evidence="1" type="ORF">SAMN05421790_10695</name>
</gene>
<dbReference type="Proteomes" id="UP000186795">
    <property type="component" value="Unassembled WGS sequence"/>
</dbReference>
<evidence type="ECO:0000313" key="1">
    <source>
        <dbReference type="EMBL" id="SIS85473.1"/>
    </source>
</evidence>
<accession>A0A1N7MHC1</accession>
<dbReference type="InterPro" id="IPR009910">
    <property type="entry name" value="DUF1450"/>
</dbReference>